<evidence type="ECO:0000313" key="22">
    <source>
        <dbReference type="Proteomes" id="UP000033878"/>
    </source>
</evidence>
<dbReference type="EMBL" id="JJPF01000048">
    <property type="protein sequence ID" value="KKG44214.1"/>
    <property type="molecule type" value="Genomic_DNA"/>
</dbReference>
<sequence length="66" mass="7546">MYETLYQVLVTNLPGIIGLWIGINVSLIFRGYKQKWSFAKTLSAIILADILAYTSVFIWAYSVHAY</sequence>
<evidence type="ECO:0000313" key="26">
    <source>
        <dbReference type="Proteomes" id="UP000034064"/>
    </source>
</evidence>
<comment type="caution">
    <text evidence="21">The sequence shown here is derived from an EMBL/GenBank/DDBJ whole genome shotgun (WGS) entry which is preliminary data.</text>
</comment>
<dbReference type="EMBL" id="JJPT01000124">
    <property type="protein sequence ID" value="KKG89159.1"/>
    <property type="molecule type" value="Genomic_DNA"/>
</dbReference>
<evidence type="ECO:0000313" key="39">
    <source>
        <dbReference type="Proteomes" id="UP000034820"/>
    </source>
</evidence>
<dbReference type="Proteomes" id="UP000034338">
    <property type="component" value="Unassembled WGS sequence"/>
</dbReference>
<evidence type="ECO:0000313" key="24">
    <source>
        <dbReference type="Proteomes" id="UP000033987"/>
    </source>
</evidence>
<evidence type="ECO:0000313" key="31">
    <source>
        <dbReference type="Proteomes" id="UP000034259"/>
    </source>
</evidence>
<evidence type="ECO:0000313" key="19">
    <source>
        <dbReference type="EMBL" id="KKH28491.1"/>
    </source>
</evidence>
<dbReference type="Proteomes" id="UP000034259">
    <property type="component" value="Unassembled WGS sequence"/>
</dbReference>
<evidence type="ECO:0000313" key="12">
    <source>
        <dbReference type="EMBL" id="KKG89159.1"/>
    </source>
</evidence>
<dbReference type="PATRIC" id="fig|2209.39.peg.4231"/>
<evidence type="ECO:0000313" key="36">
    <source>
        <dbReference type="Proteomes" id="UP000034672"/>
    </source>
</evidence>
<dbReference type="Proteomes" id="UP000034944">
    <property type="component" value="Unassembled WGS sequence"/>
</dbReference>
<evidence type="ECO:0000313" key="5">
    <source>
        <dbReference type="EMBL" id="KKG41592.1"/>
    </source>
</evidence>
<evidence type="ECO:0000313" key="17">
    <source>
        <dbReference type="EMBL" id="KKH23282.1"/>
    </source>
</evidence>
<evidence type="ECO:0000313" key="34">
    <source>
        <dbReference type="Proteomes" id="UP000034657"/>
    </source>
</evidence>
<dbReference type="Proteomes" id="UP000033987">
    <property type="component" value="Unassembled WGS sequence"/>
</dbReference>
<name>A0A0F8PN07_METMZ</name>
<accession>A0A0F8PN07</accession>
<dbReference type="Proteomes" id="UP000033878">
    <property type="component" value="Unassembled WGS sequence"/>
</dbReference>
<dbReference type="EMBL" id="JJQF01000122">
    <property type="protein sequence ID" value="KKH27828.1"/>
    <property type="molecule type" value="Genomic_DNA"/>
</dbReference>
<gene>
    <name evidence="2" type="ORF">DU34_02825</name>
    <name evidence="4" type="ORF">DU35_02790</name>
    <name evidence="7" type="ORF">DU36_19445</name>
    <name evidence="18" type="ORF">DU37_14080</name>
    <name evidence="8" type="ORF">DU38_00390</name>
    <name evidence="6" type="ORF">DU39_19550</name>
    <name evidence="5" type="ORF">DU41_12610</name>
    <name evidence="15" type="ORF">DU44_00145</name>
    <name evidence="9" type="ORF">DU46_14230</name>
    <name evidence="17" type="ORF">DU48_00855</name>
    <name evidence="3" type="ORF">DU49_19645</name>
    <name evidence="14" type="ORF">DU51_18505</name>
    <name evidence="10" type="ORF">DU55_18995</name>
    <name evidence="19" type="ORF">DU60_00210</name>
    <name evidence="11" type="ORF">DU61_02055</name>
    <name evidence="13" type="ORF">DU62_03040</name>
    <name evidence="16" type="ORF">DU65_02995</name>
    <name evidence="12" type="ORF">DU69_19530</name>
    <name evidence="20" type="ORF">DU71_19225</name>
    <name evidence="21" type="ORF">DU72_06645</name>
</gene>
<evidence type="ECO:0000313" key="37">
    <source>
        <dbReference type="Proteomes" id="UP000034733"/>
    </source>
</evidence>
<evidence type="ECO:0000313" key="40">
    <source>
        <dbReference type="Proteomes" id="UP000034921"/>
    </source>
</evidence>
<evidence type="ECO:0000313" key="18">
    <source>
        <dbReference type="EMBL" id="KKH27828.1"/>
    </source>
</evidence>
<dbReference type="Proteomes" id="UP000034151">
    <property type="component" value="Unassembled WGS sequence"/>
</dbReference>
<dbReference type="EMBL" id="JJPY01000017">
    <property type="protein sequence ID" value="KKH11591.1"/>
    <property type="molecule type" value="Genomic_DNA"/>
</dbReference>
<proteinExistence type="predicted"/>
<dbReference type="Proteomes" id="UP000034243">
    <property type="component" value="Unassembled WGS sequence"/>
</dbReference>
<dbReference type="Proteomes" id="UP000033889">
    <property type="component" value="Unassembled WGS sequence"/>
</dbReference>
<dbReference type="Proteomes" id="UP000034667">
    <property type="component" value="Unassembled WGS sequence"/>
</dbReference>
<evidence type="ECO:0000313" key="41">
    <source>
        <dbReference type="Proteomes" id="UP000034944"/>
    </source>
</evidence>
<dbReference type="Proteomes" id="UP000034074">
    <property type="component" value="Unassembled WGS sequence"/>
</dbReference>
<evidence type="ECO:0000313" key="4">
    <source>
        <dbReference type="EMBL" id="KKG41431.1"/>
    </source>
</evidence>
<dbReference type="Proteomes" id="UP000034672">
    <property type="component" value="Unassembled WGS sequence"/>
</dbReference>
<feature type="transmembrane region" description="Helical" evidence="1">
    <location>
        <begin position="6"/>
        <end position="29"/>
    </location>
</feature>
<evidence type="ECO:0000313" key="7">
    <source>
        <dbReference type="EMBL" id="KKG51542.1"/>
    </source>
</evidence>
<dbReference type="AlphaFoldDB" id="A0A0F8PN07"/>
<evidence type="ECO:0000313" key="11">
    <source>
        <dbReference type="EMBL" id="KKG84398.1"/>
    </source>
</evidence>
<dbReference type="EMBL" id="JJPE01000131">
    <property type="protein sequence ID" value="KKG41592.1"/>
    <property type="molecule type" value="Genomic_DNA"/>
</dbReference>
<evidence type="ECO:0000313" key="29">
    <source>
        <dbReference type="Proteomes" id="UP000034195"/>
    </source>
</evidence>
<evidence type="ECO:0000256" key="1">
    <source>
        <dbReference type="SAM" id="Phobius"/>
    </source>
</evidence>
<evidence type="ECO:0000313" key="9">
    <source>
        <dbReference type="EMBL" id="KKG70735.1"/>
    </source>
</evidence>
<keyword evidence="1" id="KW-1133">Transmembrane helix</keyword>
<evidence type="ECO:0000313" key="27">
    <source>
        <dbReference type="Proteomes" id="UP000034074"/>
    </source>
</evidence>
<dbReference type="EMBL" id="JJPZ01000126">
    <property type="protein sequence ID" value="KKH08348.1"/>
    <property type="molecule type" value="Genomic_DNA"/>
</dbReference>
<dbReference type="Proteomes" id="UP000034817">
    <property type="component" value="Unassembled WGS sequence"/>
</dbReference>
<dbReference type="Proteomes" id="UP000034195">
    <property type="component" value="Unassembled WGS sequence"/>
</dbReference>
<evidence type="ECO:0000313" key="6">
    <source>
        <dbReference type="EMBL" id="KKG44214.1"/>
    </source>
</evidence>
<evidence type="ECO:0000313" key="16">
    <source>
        <dbReference type="EMBL" id="KKH19750.1"/>
    </source>
</evidence>
<dbReference type="EMBL" id="JJPD01000095">
    <property type="protein sequence ID" value="KKG41431.1"/>
    <property type="molecule type" value="Genomic_DNA"/>
</dbReference>
<dbReference type="Proteomes" id="UP000034657">
    <property type="component" value="Unassembled WGS sequence"/>
</dbReference>
<evidence type="ECO:0000313" key="10">
    <source>
        <dbReference type="EMBL" id="KKG78862.1"/>
    </source>
</evidence>
<evidence type="ECO:0000313" key="8">
    <source>
        <dbReference type="EMBL" id="KKG52321.1"/>
    </source>
</evidence>
<dbReference type="EMBL" id="JJPN01000109">
    <property type="protein sequence ID" value="KKG70735.1"/>
    <property type="molecule type" value="Genomic_DNA"/>
</dbReference>
<dbReference type="EMBL" id="JJQA01000116">
    <property type="protein sequence ID" value="KKH13617.1"/>
    <property type="molecule type" value="Genomic_DNA"/>
</dbReference>
<dbReference type="EMBL" id="JJQE01000089">
    <property type="protein sequence ID" value="KKH28491.1"/>
    <property type="molecule type" value="Genomic_DNA"/>
</dbReference>
<evidence type="ECO:0000313" key="25">
    <source>
        <dbReference type="Proteomes" id="UP000034047"/>
    </source>
</evidence>
<dbReference type="EMBL" id="JJPG01000076">
    <property type="protein sequence ID" value="KKG52321.1"/>
    <property type="molecule type" value="Genomic_DNA"/>
</dbReference>
<dbReference type="EMBL" id="JJOU01000084">
    <property type="protein sequence ID" value="KKG15630.1"/>
    <property type="molecule type" value="Genomic_DNA"/>
</dbReference>
<dbReference type="EMBL" id="JJQB01000013">
    <property type="protein sequence ID" value="KKH23282.1"/>
    <property type="molecule type" value="Genomic_DNA"/>
</dbReference>
<dbReference type="EMBL" id="JJPB01000016">
    <property type="protein sequence ID" value="KKG34612.1"/>
    <property type="molecule type" value="Genomic_DNA"/>
</dbReference>
<keyword evidence="1" id="KW-0472">Membrane</keyword>
<dbReference type="Proteomes" id="UP000034064">
    <property type="component" value="Unassembled WGS sequence"/>
</dbReference>
<dbReference type="Proteomes" id="UP000034047">
    <property type="component" value="Unassembled WGS sequence"/>
</dbReference>
<dbReference type="Proteomes" id="UP000034733">
    <property type="component" value="Unassembled WGS sequence"/>
</dbReference>
<dbReference type="EMBL" id="JJQK01000049">
    <property type="protein sequence ID" value="KKH54655.1"/>
    <property type="molecule type" value="Genomic_DNA"/>
</dbReference>
<dbReference type="EMBL" id="JJPH01000085">
    <property type="protein sequence ID" value="KKG51542.1"/>
    <property type="molecule type" value="Genomic_DNA"/>
</dbReference>
<evidence type="ECO:0000313" key="14">
    <source>
        <dbReference type="EMBL" id="KKH11591.1"/>
    </source>
</evidence>
<dbReference type="Proteomes" id="UP000034820">
    <property type="component" value="Unassembled WGS sequence"/>
</dbReference>
<evidence type="ECO:0000313" key="30">
    <source>
        <dbReference type="Proteomes" id="UP000034243"/>
    </source>
</evidence>
<evidence type="ECO:0000313" key="38">
    <source>
        <dbReference type="Proteomes" id="UP000034817"/>
    </source>
</evidence>
<evidence type="ECO:0000313" key="21">
    <source>
        <dbReference type="EMBL" id="KKH54655.1"/>
    </source>
</evidence>
<dbReference type="EMBL" id="JJPP01000095">
    <property type="protein sequence ID" value="KKG78862.1"/>
    <property type="molecule type" value="Genomic_DNA"/>
</dbReference>
<evidence type="ECO:0000313" key="23">
    <source>
        <dbReference type="Proteomes" id="UP000033889"/>
    </source>
</evidence>
<dbReference type="Proteomes" id="UP000034921">
    <property type="component" value="Unassembled WGS sequence"/>
</dbReference>
<evidence type="ECO:0000313" key="33">
    <source>
        <dbReference type="Proteomes" id="UP000034577"/>
    </source>
</evidence>
<evidence type="ECO:0000313" key="35">
    <source>
        <dbReference type="Proteomes" id="UP000034667"/>
    </source>
</evidence>
<dbReference type="Proteomes" id="UP000034577">
    <property type="component" value="Unassembled WGS sequence"/>
</dbReference>
<dbReference type="EMBL" id="JJQI01000010">
    <property type="protein sequence ID" value="KKH42631.1"/>
    <property type="molecule type" value="Genomic_DNA"/>
</dbReference>
<evidence type="ECO:0000313" key="32">
    <source>
        <dbReference type="Proteomes" id="UP000034338"/>
    </source>
</evidence>
<dbReference type="EMBL" id="JJPQ01000041">
    <property type="protein sequence ID" value="KKG84398.1"/>
    <property type="molecule type" value="Genomic_DNA"/>
</dbReference>
<keyword evidence="1" id="KW-0812">Transmembrane</keyword>
<organism evidence="21 31">
    <name type="scientific">Methanosarcina mazei</name>
    <name type="common">Methanosarcina frisia</name>
    <dbReference type="NCBI Taxonomy" id="2209"/>
    <lineage>
        <taxon>Archaea</taxon>
        <taxon>Methanobacteriati</taxon>
        <taxon>Methanobacteriota</taxon>
        <taxon>Stenosarchaea group</taxon>
        <taxon>Methanomicrobia</taxon>
        <taxon>Methanosarcinales</taxon>
        <taxon>Methanosarcinaceae</taxon>
        <taxon>Methanosarcina</taxon>
    </lineage>
</organism>
<evidence type="ECO:0000313" key="20">
    <source>
        <dbReference type="EMBL" id="KKH42631.1"/>
    </source>
</evidence>
<evidence type="ECO:0000313" key="28">
    <source>
        <dbReference type="Proteomes" id="UP000034151"/>
    </source>
</evidence>
<dbReference type="EMBL" id="JJQC01000111">
    <property type="protein sequence ID" value="KKH19750.1"/>
    <property type="molecule type" value="Genomic_DNA"/>
</dbReference>
<protein>
    <submittedName>
        <fullName evidence="21">Uncharacterized protein</fullName>
    </submittedName>
</protein>
<evidence type="ECO:0000313" key="13">
    <source>
        <dbReference type="EMBL" id="KKH08348.1"/>
    </source>
</evidence>
<feature type="transmembrane region" description="Helical" evidence="1">
    <location>
        <begin position="41"/>
        <end position="61"/>
    </location>
</feature>
<evidence type="ECO:0000313" key="3">
    <source>
        <dbReference type="EMBL" id="KKG34612.1"/>
    </source>
</evidence>
<evidence type="ECO:0000313" key="2">
    <source>
        <dbReference type="EMBL" id="KKG15630.1"/>
    </source>
</evidence>
<evidence type="ECO:0000313" key="15">
    <source>
        <dbReference type="EMBL" id="KKH13617.1"/>
    </source>
</evidence>
<reference evidence="22 23" key="1">
    <citation type="journal article" date="2015" name="ISME J.">
        <title>Genomic and phenotypic differentiation among Methanosarcina mazei populations from Columbia River sediment.</title>
        <authorList>
            <person name="Youngblut N.D."/>
            <person name="Wirth J.S."/>
            <person name="Henriksen J.R."/>
            <person name="Smith M."/>
            <person name="Simon H."/>
            <person name="Metcalf W.W."/>
            <person name="Whitaker R.J."/>
        </authorList>
    </citation>
    <scope>NUCLEOTIDE SEQUENCE [LARGE SCALE GENOMIC DNA]</scope>
    <source>
        <strain evidence="15 26">1.F.A.1A.3</strain>
        <strain evidence="17 37">1.F.A.1B.3</strain>
        <strain evidence="16 24">1.F.A.1B.4</strain>
        <strain evidence="19 40">1.F.M.0.5</strain>
        <strain evidence="18 32">1.H.A.0.1</strain>
        <strain evidence="20 36">1.H.A.1A.4</strain>
        <strain evidence="21 31">1.H.A.2.1</strain>
        <strain evidence="2 25">2.F.T.2.6</strain>
        <strain evidence="3 22">3.F.A.1A.3</strain>
        <strain evidence="4 33">3.F.A.2.12</strain>
        <strain evidence="5 35">3.F.A.2.3</strain>
        <strain evidence="6 28">3.F.A.2.5</strain>
        <strain evidence="8 29">3.F.A.2.6</strain>
        <strain evidence="7 30">3.F.A.2.7</strain>
        <strain evidence="9 27">3.H.A.1A.2</strain>
        <strain evidence="10 38">3.H.A.2.4</strain>
        <strain evidence="11 23">3.H.A.2.5</strain>
        <strain evidence="12 34">3.H.M.1A.1</strain>
        <strain evidence="14 39">3.H.T.1A.1</strain>
        <strain evidence="13 41">3.H.T.1A.2</strain>
    </source>
</reference>